<evidence type="ECO:0000313" key="1">
    <source>
        <dbReference type="EMBL" id="VEL25463.1"/>
    </source>
</evidence>
<sequence length="81" mass="8816">MLACFCLPEGVAMPHDCFVGDDSPSDISGWCVARVLGCHEPGTFQEMSNFVSSDVLSMAHAETHKWHLPAQLVSISTQRVP</sequence>
<organism evidence="1 2">
    <name type="scientific">Protopolystoma xenopodis</name>
    <dbReference type="NCBI Taxonomy" id="117903"/>
    <lineage>
        <taxon>Eukaryota</taxon>
        <taxon>Metazoa</taxon>
        <taxon>Spiralia</taxon>
        <taxon>Lophotrochozoa</taxon>
        <taxon>Platyhelminthes</taxon>
        <taxon>Monogenea</taxon>
        <taxon>Polyopisthocotylea</taxon>
        <taxon>Polystomatidea</taxon>
        <taxon>Polystomatidae</taxon>
        <taxon>Protopolystoma</taxon>
    </lineage>
</organism>
<protein>
    <submittedName>
        <fullName evidence="1">Uncharacterized protein</fullName>
    </submittedName>
</protein>
<evidence type="ECO:0000313" key="2">
    <source>
        <dbReference type="Proteomes" id="UP000784294"/>
    </source>
</evidence>
<reference evidence="1" key="1">
    <citation type="submission" date="2018-11" db="EMBL/GenBank/DDBJ databases">
        <authorList>
            <consortium name="Pathogen Informatics"/>
        </authorList>
    </citation>
    <scope>NUCLEOTIDE SEQUENCE</scope>
</reference>
<name>A0A3S5BIG6_9PLAT</name>
<gene>
    <name evidence="1" type="ORF">PXEA_LOCUS18903</name>
</gene>
<accession>A0A3S5BIG6</accession>
<dbReference type="EMBL" id="CAAALY010074111">
    <property type="protein sequence ID" value="VEL25463.1"/>
    <property type="molecule type" value="Genomic_DNA"/>
</dbReference>
<dbReference type="Proteomes" id="UP000784294">
    <property type="component" value="Unassembled WGS sequence"/>
</dbReference>
<keyword evidence="2" id="KW-1185">Reference proteome</keyword>
<proteinExistence type="predicted"/>
<comment type="caution">
    <text evidence="1">The sequence shown here is derived from an EMBL/GenBank/DDBJ whole genome shotgun (WGS) entry which is preliminary data.</text>
</comment>
<dbReference type="AlphaFoldDB" id="A0A3S5BIG6"/>